<evidence type="ECO:0000256" key="1">
    <source>
        <dbReference type="SAM" id="Coils"/>
    </source>
</evidence>
<evidence type="ECO:0000313" key="2">
    <source>
        <dbReference type="EMBL" id="PIR92158.1"/>
    </source>
</evidence>
<sequence>MEKILVSFEQGGKGLIAKSTSDNGAWIVPGRSEKHQITPAIGKFLVEITGQTKNECLRFCKVLATLQSLVDDFIASGQADYTEITGQGSVHIAKHIAEGINLFMICSEKDGAIFHIKFCAGLNWADTIGGDLICRYDSPLPAQELPAQSRLNQAVITARAKFDETEKAKERARAERAQVARTFAEQAAQNPNDKIFAPLRALIERAKELEKQSGHVIWPKDDELGDFAKFETSGLDSITQTLSGDVVHVSYSWSSSSGGGTYFYCVVPDEYLAEQKELFLQEHPEFAVEKNSADFWTKAVRKYGSYEGSTEEQIGYGYCQDKHHYKLRVGDYFLSRTFNGGIGDEGPIYL</sequence>
<dbReference type="EMBL" id="PFAT01000039">
    <property type="protein sequence ID" value="PIR92158.1"/>
    <property type="molecule type" value="Genomic_DNA"/>
</dbReference>
<feature type="coiled-coil region" evidence="1">
    <location>
        <begin position="155"/>
        <end position="182"/>
    </location>
</feature>
<proteinExistence type="predicted"/>
<dbReference type="AlphaFoldDB" id="A0A2H0UZB3"/>
<reference evidence="3" key="1">
    <citation type="submission" date="2017-09" db="EMBL/GenBank/DDBJ databases">
        <title>Depth-based differentiation of microbial function through sediment-hosted aquifers and enrichment of novel symbionts in the deep terrestrial subsurface.</title>
        <authorList>
            <person name="Probst A.J."/>
            <person name="Ladd B."/>
            <person name="Jarett J.K."/>
            <person name="Geller-Mcgrath D.E."/>
            <person name="Sieber C.M.K."/>
            <person name="Emerson J.B."/>
            <person name="Anantharaman K."/>
            <person name="Thomas B.C."/>
            <person name="Malmstrom R."/>
            <person name="Stieglmeier M."/>
            <person name="Klingl A."/>
            <person name="Woyke T."/>
            <person name="Ryan C.M."/>
            <person name="Banfield J.F."/>
        </authorList>
    </citation>
    <scope>NUCLEOTIDE SEQUENCE [LARGE SCALE GENOMIC DNA]</scope>
</reference>
<gene>
    <name evidence="2" type="ORF">COU01_03190</name>
</gene>
<organism evidence="2 3">
    <name type="scientific">Candidatus Falkowbacteria bacterium CG10_big_fil_rev_8_21_14_0_10_44_15</name>
    <dbReference type="NCBI Taxonomy" id="1974569"/>
    <lineage>
        <taxon>Bacteria</taxon>
        <taxon>Candidatus Falkowiibacteriota</taxon>
    </lineage>
</organism>
<evidence type="ECO:0000313" key="3">
    <source>
        <dbReference type="Proteomes" id="UP000228510"/>
    </source>
</evidence>
<accession>A0A2H0UZB3</accession>
<comment type="caution">
    <text evidence="2">The sequence shown here is derived from an EMBL/GenBank/DDBJ whole genome shotgun (WGS) entry which is preliminary data.</text>
</comment>
<keyword evidence="1" id="KW-0175">Coiled coil</keyword>
<dbReference type="Proteomes" id="UP000228510">
    <property type="component" value="Unassembled WGS sequence"/>
</dbReference>
<name>A0A2H0UZB3_9BACT</name>
<protein>
    <submittedName>
        <fullName evidence="2">Uncharacterized protein</fullName>
    </submittedName>
</protein>